<protein>
    <submittedName>
        <fullName evidence="6">LysR family transcriptional regulator</fullName>
    </submittedName>
</protein>
<reference evidence="6 7" key="1">
    <citation type="journal article" date="2024" name="Pathogens">
        <title>Staphylococcus hsinchuensis sp. nov., Isolated from Soymilk.</title>
        <authorList>
            <person name="Wang Y.T."/>
            <person name="Lin Y.C."/>
            <person name="Hsieh Y.H."/>
            <person name="Lin Y.T."/>
            <person name="Hamada M."/>
            <person name="Chen C.C."/>
            <person name="Liou J.S."/>
            <person name="Lee A.Y."/>
            <person name="Zhang W.L."/>
            <person name="Chen Y.T."/>
            <person name="Huang C.H."/>
        </authorList>
    </citation>
    <scope>NUCLEOTIDE SEQUENCE [LARGE SCALE GENOMIC DNA]</scope>
    <source>
        <strain evidence="6 7">H164</strain>
    </source>
</reference>
<dbReference type="SUPFAM" id="SSF46785">
    <property type="entry name" value="Winged helix' DNA-binding domain"/>
    <property type="match status" value="1"/>
</dbReference>
<dbReference type="RefSeq" id="WP_251521551.1">
    <property type="nucleotide sequence ID" value="NZ_CP128355.1"/>
</dbReference>
<proteinExistence type="inferred from homology"/>
<dbReference type="Gene3D" id="1.10.10.10">
    <property type="entry name" value="Winged helix-like DNA-binding domain superfamily/Winged helix DNA-binding domain"/>
    <property type="match status" value="1"/>
</dbReference>
<dbReference type="PANTHER" id="PTHR30346:SF0">
    <property type="entry name" value="HCA OPERON TRANSCRIPTIONAL ACTIVATOR HCAR"/>
    <property type="match status" value="1"/>
</dbReference>
<dbReference type="Pfam" id="PF03466">
    <property type="entry name" value="LysR_substrate"/>
    <property type="match status" value="1"/>
</dbReference>
<organism evidence="6 7">
    <name type="scientific">Staphylococcus hsinchuensis</name>
    <dbReference type="NCBI Taxonomy" id="3051183"/>
    <lineage>
        <taxon>Bacteria</taxon>
        <taxon>Bacillati</taxon>
        <taxon>Bacillota</taxon>
        <taxon>Bacilli</taxon>
        <taxon>Bacillales</taxon>
        <taxon>Staphylococcaceae</taxon>
        <taxon>Staphylococcus</taxon>
    </lineage>
</organism>
<dbReference type="PROSITE" id="PS50931">
    <property type="entry name" value="HTH_LYSR"/>
    <property type="match status" value="1"/>
</dbReference>
<evidence type="ECO:0000256" key="1">
    <source>
        <dbReference type="ARBA" id="ARBA00009437"/>
    </source>
</evidence>
<dbReference type="Pfam" id="PF00126">
    <property type="entry name" value="HTH_1"/>
    <property type="match status" value="1"/>
</dbReference>
<evidence type="ECO:0000256" key="3">
    <source>
        <dbReference type="ARBA" id="ARBA00023125"/>
    </source>
</evidence>
<dbReference type="InterPro" id="IPR000847">
    <property type="entry name" value="LysR_HTH_N"/>
</dbReference>
<dbReference type="Gene3D" id="3.40.190.10">
    <property type="entry name" value="Periplasmic binding protein-like II"/>
    <property type="match status" value="2"/>
</dbReference>
<sequence>MNLEYIESFIAVAKFQSLNFASEQLNISTPALSKRINHIENYFNCKLFERTRKGVFLTSKGEVVLEKLTKIQLELTELKNYTASQGSSVLRLGVLPSFAIRYQQLLENNEITKHLTVLVESNTQSLKEKLHDGFIDAFIGDISFLTEEPLFHKSLYQEKYVVMYSDKKQLTGSPSITIEALQSENLLLLNPPCDTATFIQNQLPHQHKNINFKNDFESLIASVKNSKNITVFPESLKMRTTHMNLFYKTLSNYARNIGIASYNQDTVEKLTKILNI</sequence>
<evidence type="ECO:0000259" key="5">
    <source>
        <dbReference type="PROSITE" id="PS50931"/>
    </source>
</evidence>
<comment type="similarity">
    <text evidence="1">Belongs to the LysR transcriptional regulatory family.</text>
</comment>
<evidence type="ECO:0000256" key="2">
    <source>
        <dbReference type="ARBA" id="ARBA00023015"/>
    </source>
</evidence>
<dbReference type="PANTHER" id="PTHR30346">
    <property type="entry name" value="TRANSCRIPTIONAL DUAL REGULATOR HCAR-RELATED"/>
    <property type="match status" value="1"/>
</dbReference>
<keyword evidence="2" id="KW-0805">Transcription regulation</keyword>
<gene>
    <name evidence="6" type="ORF">QQM35_03290</name>
</gene>
<keyword evidence="4" id="KW-0804">Transcription</keyword>
<keyword evidence="7" id="KW-1185">Reference proteome</keyword>
<evidence type="ECO:0000313" key="7">
    <source>
        <dbReference type="Proteomes" id="UP001436297"/>
    </source>
</evidence>
<dbReference type="InterPro" id="IPR036388">
    <property type="entry name" value="WH-like_DNA-bd_sf"/>
</dbReference>
<dbReference type="InterPro" id="IPR036390">
    <property type="entry name" value="WH_DNA-bd_sf"/>
</dbReference>
<evidence type="ECO:0000313" key="6">
    <source>
        <dbReference type="EMBL" id="XAF71152.1"/>
    </source>
</evidence>
<dbReference type="InterPro" id="IPR005119">
    <property type="entry name" value="LysR_subst-bd"/>
</dbReference>
<keyword evidence="3" id="KW-0238">DNA-binding</keyword>
<dbReference type="SUPFAM" id="SSF53850">
    <property type="entry name" value="Periplasmic binding protein-like II"/>
    <property type="match status" value="1"/>
</dbReference>
<accession>A0ABZ3EE68</accession>
<dbReference type="EMBL" id="CP128355">
    <property type="protein sequence ID" value="XAF71152.1"/>
    <property type="molecule type" value="Genomic_DNA"/>
</dbReference>
<dbReference type="Proteomes" id="UP001436297">
    <property type="component" value="Chromosome"/>
</dbReference>
<dbReference type="CDD" id="cd05466">
    <property type="entry name" value="PBP2_LTTR_substrate"/>
    <property type="match status" value="1"/>
</dbReference>
<feature type="domain" description="HTH lysR-type" evidence="5">
    <location>
        <begin position="1"/>
        <end position="58"/>
    </location>
</feature>
<name>A0ABZ3EE68_9STAP</name>
<evidence type="ECO:0000256" key="4">
    <source>
        <dbReference type="ARBA" id="ARBA00023163"/>
    </source>
</evidence>